<dbReference type="EMBL" id="VEPZ02001653">
    <property type="protein sequence ID" value="KAE8664310.1"/>
    <property type="molecule type" value="Genomic_DNA"/>
</dbReference>
<dbReference type="AlphaFoldDB" id="A0A6A2X5T1"/>
<name>A0A6A2X5T1_HIBSY</name>
<reference evidence="1" key="1">
    <citation type="submission" date="2019-09" db="EMBL/GenBank/DDBJ databases">
        <title>Draft genome information of white flower Hibiscus syriacus.</title>
        <authorList>
            <person name="Kim Y.-M."/>
        </authorList>
    </citation>
    <scope>NUCLEOTIDE SEQUENCE [LARGE SCALE GENOMIC DNA]</scope>
    <source>
        <strain evidence="1">YM2019G1</strain>
    </source>
</reference>
<evidence type="ECO:0000313" key="2">
    <source>
        <dbReference type="Proteomes" id="UP000436088"/>
    </source>
</evidence>
<proteinExistence type="predicted"/>
<keyword evidence="2" id="KW-1185">Reference proteome</keyword>
<organism evidence="1 2">
    <name type="scientific">Hibiscus syriacus</name>
    <name type="common">Rose of Sharon</name>
    <dbReference type="NCBI Taxonomy" id="106335"/>
    <lineage>
        <taxon>Eukaryota</taxon>
        <taxon>Viridiplantae</taxon>
        <taxon>Streptophyta</taxon>
        <taxon>Embryophyta</taxon>
        <taxon>Tracheophyta</taxon>
        <taxon>Spermatophyta</taxon>
        <taxon>Magnoliopsida</taxon>
        <taxon>eudicotyledons</taxon>
        <taxon>Gunneridae</taxon>
        <taxon>Pentapetalae</taxon>
        <taxon>rosids</taxon>
        <taxon>malvids</taxon>
        <taxon>Malvales</taxon>
        <taxon>Malvaceae</taxon>
        <taxon>Malvoideae</taxon>
        <taxon>Hibiscus</taxon>
    </lineage>
</organism>
<comment type="caution">
    <text evidence="1">The sequence shown here is derived from an EMBL/GenBank/DDBJ whole genome shotgun (WGS) entry which is preliminary data.</text>
</comment>
<dbReference type="Proteomes" id="UP000436088">
    <property type="component" value="Unassembled WGS sequence"/>
</dbReference>
<evidence type="ECO:0000313" key="1">
    <source>
        <dbReference type="EMBL" id="KAE8664310.1"/>
    </source>
</evidence>
<accession>A0A6A2X5T1</accession>
<protein>
    <submittedName>
        <fullName evidence="1">Uncharacterized protein</fullName>
    </submittedName>
</protein>
<gene>
    <name evidence="1" type="ORF">F3Y22_tig00112801pilonHSYRG00102</name>
</gene>
<sequence>MTHQRPPPQAVSNQWGFVPAGHPKNFSKNPTEFAGQWSSTTFMPLAPKVQDLHESFFRPLQFLEKADIPASVKSRQVRSLRRVKFRQRSEIRTSASSLMLTELRIHFRANFVTASKREKMEGIKCCRSDWALRESSMTALSFSPQPPPANKRAVFPVIGAKKLENASQTLVGQN</sequence>